<feature type="region of interest" description="Disordered" evidence="1">
    <location>
        <begin position="20"/>
        <end position="39"/>
    </location>
</feature>
<name>A0AA40I923_CNENI</name>
<protein>
    <submittedName>
        <fullName evidence="2">Uncharacterized protein</fullName>
    </submittedName>
</protein>
<keyword evidence="3" id="KW-1185">Reference proteome</keyword>
<comment type="caution">
    <text evidence="2">The sequence shown here is derived from an EMBL/GenBank/DDBJ whole genome shotgun (WGS) entry which is preliminary data.</text>
</comment>
<organism evidence="2 3">
    <name type="scientific">Cnephaeus nilssonii</name>
    <name type="common">Northern bat</name>
    <name type="synonym">Eptesicus nilssonii</name>
    <dbReference type="NCBI Taxonomy" id="3371016"/>
    <lineage>
        <taxon>Eukaryota</taxon>
        <taxon>Metazoa</taxon>
        <taxon>Chordata</taxon>
        <taxon>Craniata</taxon>
        <taxon>Vertebrata</taxon>
        <taxon>Euteleostomi</taxon>
        <taxon>Mammalia</taxon>
        <taxon>Eutheria</taxon>
        <taxon>Laurasiatheria</taxon>
        <taxon>Chiroptera</taxon>
        <taxon>Yangochiroptera</taxon>
        <taxon>Vespertilionidae</taxon>
        <taxon>Cnephaeus</taxon>
    </lineage>
</organism>
<gene>
    <name evidence="2" type="ORF">QTO34_013991</name>
</gene>
<evidence type="ECO:0000256" key="1">
    <source>
        <dbReference type="SAM" id="MobiDB-lite"/>
    </source>
</evidence>
<accession>A0AA40I923</accession>
<dbReference type="EMBL" id="JAULJE010000003">
    <property type="protein sequence ID" value="KAK1345280.1"/>
    <property type="molecule type" value="Genomic_DNA"/>
</dbReference>
<proteinExistence type="predicted"/>
<dbReference type="Proteomes" id="UP001177744">
    <property type="component" value="Unassembled WGS sequence"/>
</dbReference>
<sequence length="322" mass="34454">MPCSTPSQGRKPLFEARALGRDPQLALSPGSTHGQGRKPLAKARALGRDPQLSPMARLHPSQGCKPLAEAWALGRDPQLAPITTGDPSWFQWPSSAPSQCHKPLFEARVLARDPQLARITCRGPQLALIACGGLQLPPIFPLILGSNCPLPTMAALGGCSHLGWVYLHIASDWLVGVAGQLHLRRCQGSKGICSVNGVPLADSSIELPTLFELRCTGAGISRSGVAPSQGSGSSPATCRFTHYFVLCRINAHSRLEPGELAVIGCTSFHGDCLTLTKVTKTKLKMYEHFNNKALTMGAITAMQLTSLMLLPMLCLHDHPGPW</sequence>
<reference evidence="2" key="1">
    <citation type="submission" date="2023-06" db="EMBL/GenBank/DDBJ databases">
        <title>Reference genome for the Northern bat (Eptesicus nilssonii), a most northern bat species.</title>
        <authorList>
            <person name="Laine V.N."/>
            <person name="Pulliainen A.T."/>
            <person name="Lilley T.M."/>
        </authorList>
    </citation>
    <scope>NUCLEOTIDE SEQUENCE</scope>
    <source>
        <strain evidence="2">BLF_Eptnil</strain>
        <tissue evidence="2">Kidney</tissue>
    </source>
</reference>
<dbReference type="AlphaFoldDB" id="A0AA40I923"/>
<evidence type="ECO:0000313" key="3">
    <source>
        <dbReference type="Proteomes" id="UP001177744"/>
    </source>
</evidence>
<evidence type="ECO:0000313" key="2">
    <source>
        <dbReference type="EMBL" id="KAK1345280.1"/>
    </source>
</evidence>